<comment type="cofactor">
    <cofactor evidence="1">
        <name>a divalent metal cation</name>
        <dbReference type="ChEBI" id="CHEBI:60240"/>
    </cofactor>
</comment>
<protein>
    <recommendedName>
        <fullName evidence="3">DDE Tnp4 domain-containing protein</fullName>
    </recommendedName>
</protein>
<keyword evidence="2" id="KW-0479">Metal-binding</keyword>
<gene>
    <name evidence="4" type="ORF">JG688_00012261</name>
</gene>
<dbReference type="EMBL" id="JAENGY010000931">
    <property type="protein sequence ID" value="KAG6954606.1"/>
    <property type="molecule type" value="Genomic_DNA"/>
</dbReference>
<evidence type="ECO:0000259" key="3">
    <source>
        <dbReference type="Pfam" id="PF13359"/>
    </source>
</evidence>
<dbReference type="Proteomes" id="UP000709295">
    <property type="component" value="Unassembled WGS sequence"/>
</dbReference>
<dbReference type="InterPro" id="IPR027806">
    <property type="entry name" value="HARBI1_dom"/>
</dbReference>
<proteinExistence type="predicted"/>
<dbReference type="PANTHER" id="PTHR48471">
    <property type="entry name" value="DDE TNP4 DOMAIN-CONTAINING PROTEIN"/>
    <property type="match status" value="1"/>
</dbReference>
<accession>A0A8J5IJB8</accession>
<keyword evidence="5" id="KW-1185">Reference proteome</keyword>
<comment type="caution">
    <text evidence="4">The sequence shown here is derived from an EMBL/GenBank/DDBJ whole genome shotgun (WGS) entry which is preliminary data.</text>
</comment>
<evidence type="ECO:0000313" key="5">
    <source>
        <dbReference type="Proteomes" id="UP000709295"/>
    </source>
</evidence>
<evidence type="ECO:0000313" key="4">
    <source>
        <dbReference type="EMBL" id="KAG6954606.1"/>
    </source>
</evidence>
<dbReference type="Pfam" id="PF13359">
    <property type="entry name" value="DDE_Tnp_4"/>
    <property type="match status" value="1"/>
</dbReference>
<evidence type="ECO:0000256" key="1">
    <source>
        <dbReference type="ARBA" id="ARBA00001968"/>
    </source>
</evidence>
<name>A0A8J5IJB8_9STRA</name>
<reference evidence="4" key="1">
    <citation type="submission" date="2021-01" db="EMBL/GenBank/DDBJ databases">
        <title>Phytophthora aleatoria, a newly-described species from Pinus radiata is distinct from Phytophthora cactorum isolates based on comparative genomics.</title>
        <authorList>
            <person name="Mcdougal R."/>
            <person name="Panda P."/>
            <person name="Williams N."/>
            <person name="Studholme D.J."/>
        </authorList>
    </citation>
    <scope>NUCLEOTIDE SEQUENCE</scope>
    <source>
        <strain evidence="4">NZFS 4037</strain>
    </source>
</reference>
<feature type="domain" description="DDE Tnp4" evidence="3">
    <location>
        <begin position="3"/>
        <end position="120"/>
    </location>
</feature>
<dbReference type="GO" id="GO:0046872">
    <property type="term" value="F:metal ion binding"/>
    <property type="evidence" value="ECO:0007669"/>
    <property type="project" value="UniProtKB-KW"/>
</dbReference>
<sequence>MAPDSSQIFCCLDTPGSWNDDAVARHQYDKLLRRTPGGYHAIADTVFSPNDSHMHGRIKTPMKKSSSVLRLLERRGSARQAAECGMRTLQGAFTRVKMPLPADDHKYRLDILTASMHLHQLRTRRVGINQIRAVYENIFAWG</sequence>
<dbReference type="PANTHER" id="PTHR48471:SF1">
    <property type="entry name" value="DDE TNP4 DOMAIN-CONTAINING PROTEIN"/>
    <property type="match status" value="1"/>
</dbReference>
<organism evidence="4 5">
    <name type="scientific">Phytophthora aleatoria</name>
    <dbReference type="NCBI Taxonomy" id="2496075"/>
    <lineage>
        <taxon>Eukaryota</taxon>
        <taxon>Sar</taxon>
        <taxon>Stramenopiles</taxon>
        <taxon>Oomycota</taxon>
        <taxon>Peronosporomycetes</taxon>
        <taxon>Peronosporales</taxon>
        <taxon>Peronosporaceae</taxon>
        <taxon>Phytophthora</taxon>
    </lineage>
</organism>
<dbReference type="AlphaFoldDB" id="A0A8J5IJB8"/>
<evidence type="ECO:0000256" key="2">
    <source>
        <dbReference type="ARBA" id="ARBA00022723"/>
    </source>
</evidence>